<proteinExistence type="predicted"/>
<protein>
    <submittedName>
        <fullName evidence="1">Uncharacterized protein</fullName>
    </submittedName>
</protein>
<gene>
    <name evidence="1" type="ORF">RBSH_02741</name>
</gene>
<comment type="caution">
    <text evidence="1">The sequence shown here is derived from an EMBL/GenBank/DDBJ whole genome shotgun (WGS) entry which is preliminary data.</text>
</comment>
<evidence type="ECO:0000313" key="1">
    <source>
        <dbReference type="EMBL" id="EKK01895.1"/>
    </source>
</evidence>
<organism evidence="1 2">
    <name type="scientific">Rhodopirellula baltica SH28</name>
    <dbReference type="NCBI Taxonomy" id="993517"/>
    <lineage>
        <taxon>Bacteria</taxon>
        <taxon>Pseudomonadati</taxon>
        <taxon>Planctomycetota</taxon>
        <taxon>Planctomycetia</taxon>
        <taxon>Pirellulales</taxon>
        <taxon>Pirellulaceae</taxon>
        <taxon>Rhodopirellula</taxon>
    </lineage>
</organism>
<dbReference type="Proteomes" id="UP000007993">
    <property type="component" value="Unassembled WGS sequence"/>
</dbReference>
<name>K5CDV7_RHOBT</name>
<dbReference type="PATRIC" id="fig|993517.3.peg.2960"/>
<evidence type="ECO:0000313" key="2">
    <source>
        <dbReference type="Proteomes" id="UP000007993"/>
    </source>
</evidence>
<dbReference type="AlphaFoldDB" id="K5CDV7"/>
<dbReference type="EMBL" id="AMCW01000076">
    <property type="protein sequence ID" value="EKK01895.1"/>
    <property type="molecule type" value="Genomic_DNA"/>
</dbReference>
<accession>K5CDV7</accession>
<sequence length="222" mass="24123">MTIEGNFNRLKLEHPLLRIVSSPREIASNSGGSSLCRLTISIKSLPPVRTHRMSTGATALATLHAPRPTTNRRRGGSLRTGRLRKCFGGATPLAVQNATMESLHSIRQHHSLTSDGGTTNGLLATGRTTVNDRVNRKTQAERFIVRNFPSRSRLRVTLSGTQTRCFVIHARDSRLRTHSGTTTTTFALTRGGVVADPAAGVLWLPSIVQSPIHADPTFISCK</sequence>
<reference evidence="1 2" key="1">
    <citation type="journal article" date="2013" name="Mar. Genomics">
        <title>Expression of sulfatases in Rhodopirellula baltica and the diversity of sulfatases in the genus Rhodopirellula.</title>
        <authorList>
            <person name="Wegner C.E."/>
            <person name="Richter-Heitmann T."/>
            <person name="Klindworth A."/>
            <person name="Klockow C."/>
            <person name="Richter M."/>
            <person name="Achstetter T."/>
            <person name="Glockner F.O."/>
            <person name="Harder J."/>
        </authorList>
    </citation>
    <scope>NUCLEOTIDE SEQUENCE [LARGE SCALE GENOMIC DNA]</scope>
    <source>
        <strain evidence="1 2">SH28</strain>
    </source>
</reference>